<dbReference type="InterPro" id="IPR025851">
    <property type="entry name" value="SUKH-4"/>
</dbReference>
<keyword evidence="3" id="KW-1185">Reference proteome</keyword>
<dbReference type="EMBL" id="BNBI01000001">
    <property type="protein sequence ID" value="GHE86563.1"/>
    <property type="molecule type" value="Genomic_DNA"/>
</dbReference>
<gene>
    <name evidence="2" type="ORF">GCM10018772_07840</name>
</gene>
<dbReference type="AlphaFoldDB" id="A0A919A4I0"/>
<protein>
    <submittedName>
        <fullName evidence="2">Uncharacterized protein</fullName>
    </submittedName>
</protein>
<proteinExistence type="predicted"/>
<dbReference type="Proteomes" id="UP000630718">
    <property type="component" value="Unassembled WGS sequence"/>
</dbReference>
<accession>A0A919A4I0</accession>
<comment type="caution">
    <text evidence="2">The sequence shown here is derived from an EMBL/GenBank/DDBJ whole genome shotgun (WGS) entry which is preliminary data.</text>
</comment>
<evidence type="ECO:0000313" key="3">
    <source>
        <dbReference type="Proteomes" id="UP000630718"/>
    </source>
</evidence>
<feature type="region of interest" description="Disordered" evidence="1">
    <location>
        <begin position="192"/>
        <end position="213"/>
    </location>
</feature>
<dbReference type="Pfam" id="PF14435">
    <property type="entry name" value="SUKH-4"/>
    <property type="match status" value="1"/>
</dbReference>
<evidence type="ECO:0000256" key="1">
    <source>
        <dbReference type="SAM" id="MobiDB-lite"/>
    </source>
</evidence>
<evidence type="ECO:0000313" key="2">
    <source>
        <dbReference type="EMBL" id="GHE86563.1"/>
    </source>
</evidence>
<name>A0A919A4I0_9ACTN</name>
<reference evidence="2" key="1">
    <citation type="journal article" date="2014" name="Int. J. Syst. Evol. Microbiol.">
        <title>Complete genome sequence of Corynebacterium casei LMG S-19264T (=DSM 44701T), isolated from a smear-ripened cheese.</title>
        <authorList>
            <consortium name="US DOE Joint Genome Institute (JGI-PGF)"/>
            <person name="Walter F."/>
            <person name="Albersmeier A."/>
            <person name="Kalinowski J."/>
            <person name="Ruckert C."/>
        </authorList>
    </citation>
    <scope>NUCLEOTIDE SEQUENCE</scope>
    <source>
        <strain evidence="2">JCM 4477</strain>
    </source>
</reference>
<reference evidence="2" key="2">
    <citation type="submission" date="2020-09" db="EMBL/GenBank/DDBJ databases">
        <authorList>
            <person name="Sun Q."/>
            <person name="Ohkuma M."/>
        </authorList>
    </citation>
    <scope>NUCLEOTIDE SEQUENCE</scope>
    <source>
        <strain evidence="2">JCM 4477</strain>
    </source>
</reference>
<organism evidence="2 3">
    <name type="scientific">Streptomyces fumanus</name>
    <dbReference type="NCBI Taxonomy" id="67302"/>
    <lineage>
        <taxon>Bacteria</taxon>
        <taxon>Bacillati</taxon>
        <taxon>Actinomycetota</taxon>
        <taxon>Actinomycetes</taxon>
        <taxon>Kitasatosporales</taxon>
        <taxon>Streptomycetaceae</taxon>
        <taxon>Streptomyces</taxon>
    </lineage>
</organism>
<dbReference type="RefSeq" id="WP_190202645.1">
    <property type="nucleotide sequence ID" value="NZ_BNBI01000001.1"/>
</dbReference>
<sequence>MHGLTSDPTTAAARTPGQVPSLLTLARLTTTREPSSAGLFWNPAALIGCLLLSTDRRTASGLALDLPHRLLARDFGRSRIVRFEDLDFPPSLTHEPTRRFLRDTGLPEDAFPLRLGQDDIALPTLHEHYEDPAAPAHLIRLGTLPGDEDAVIDGTTGTILTWHHPTTTLRPLTPDVSTLTYTLWLLHRTVTPEATAPGPKGASAPLEHRTPRP</sequence>